<evidence type="ECO:0000313" key="8">
    <source>
        <dbReference type="Proteomes" id="UP000663869"/>
    </source>
</evidence>
<dbReference type="GO" id="GO:0031902">
    <property type="term" value="C:late endosome membrane"/>
    <property type="evidence" value="ECO:0007669"/>
    <property type="project" value="TreeGrafter"/>
</dbReference>
<dbReference type="GO" id="GO:0031901">
    <property type="term" value="C:early endosome membrane"/>
    <property type="evidence" value="ECO:0007669"/>
    <property type="project" value="TreeGrafter"/>
</dbReference>
<dbReference type="Proteomes" id="UP000663862">
    <property type="component" value="Unassembled WGS sequence"/>
</dbReference>
<dbReference type="GO" id="GO:0045022">
    <property type="term" value="P:early endosome to late endosome transport"/>
    <property type="evidence" value="ECO:0007669"/>
    <property type="project" value="InterPro"/>
</dbReference>
<evidence type="ECO:0000313" key="6">
    <source>
        <dbReference type="EMBL" id="CAF3365922.1"/>
    </source>
</evidence>
<dbReference type="EMBL" id="CAJOBQ010001421">
    <property type="protein sequence ID" value="CAF4485764.1"/>
    <property type="molecule type" value="Genomic_DNA"/>
</dbReference>
<dbReference type="GO" id="GO:0051898">
    <property type="term" value="P:negative regulation of phosphatidylinositol 3-kinase/protein kinase B signal transduction"/>
    <property type="evidence" value="ECO:0007669"/>
    <property type="project" value="InterPro"/>
</dbReference>
<dbReference type="InterPro" id="IPR039724">
    <property type="entry name" value="WDR91"/>
</dbReference>
<sequence>MATSFTCINDLIREYFQYRNLTSTSRTFDNELSKLPFVQYRADLIIERLTIHIHQFEINNLIDYWTQIEQHLLSTLAIESQRLIDVFKKIRINLYRCYLMHAVQSSKMDKINEFFERLTKFLQQTNEWTKEWFTLPFIKNPEENSIFQVYFSKQWNELFWTSLQNFLSIAFYHMSQPLMCSMDEDNSQTFTDLINLQSTIPKPLILSSSNMNPSKISFAETFEDEQLSMTEQFPQSNVTIFSKLRSKFMPTMKQNQAATSQNQLQSLLTCSTTDDSIRS</sequence>
<dbReference type="InterPro" id="IPR056327">
    <property type="entry name" value="ARMC9_CTLH-like_dom"/>
</dbReference>
<proteinExistence type="inferred from homology"/>
<organism evidence="6 8">
    <name type="scientific">Rotaria socialis</name>
    <dbReference type="NCBI Taxonomy" id="392032"/>
    <lineage>
        <taxon>Eukaryota</taxon>
        <taxon>Metazoa</taxon>
        <taxon>Spiralia</taxon>
        <taxon>Gnathifera</taxon>
        <taxon>Rotifera</taxon>
        <taxon>Eurotatoria</taxon>
        <taxon>Bdelloidea</taxon>
        <taxon>Philodinida</taxon>
        <taxon>Philodinidae</taxon>
        <taxon>Rotaria</taxon>
    </lineage>
</organism>
<comment type="subcellular location">
    <subcellularLocation>
        <location evidence="1">Early endosome</location>
    </subcellularLocation>
    <subcellularLocation>
        <location evidence="2">Late endosome</location>
    </subcellularLocation>
</comment>
<evidence type="ECO:0000256" key="2">
    <source>
        <dbReference type="ARBA" id="ARBA00004603"/>
    </source>
</evidence>
<evidence type="ECO:0000256" key="3">
    <source>
        <dbReference type="ARBA" id="ARBA00006128"/>
    </source>
</evidence>
<keyword evidence="4" id="KW-0967">Endosome</keyword>
<dbReference type="PANTHER" id="PTHR13083:SF3">
    <property type="entry name" value="WD REPEAT-CONTAINING PROTEIN 91"/>
    <property type="match status" value="1"/>
</dbReference>
<accession>A0A817XBG5</accession>
<evidence type="ECO:0000259" key="5">
    <source>
        <dbReference type="Pfam" id="PF23138"/>
    </source>
</evidence>
<reference evidence="6" key="1">
    <citation type="submission" date="2021-02" db="EMBL/GenBank/DDBJ databases">
        <authorList>
            <person name="Nowell W R."/>
        </authorList>
    </citation>
    <scope>NUCLEOTIDE SEQUENCE</scope>
</reference>
<dbReference type="Proteomes" id="UP000663869">
    <property type="component" value="Unassembled WGS sequence"/>
</dbReference>
<dbReference type="Pfam" id="PF23138">
    <property type="entry name" value="CTLH_Armc9"/>
    <property type="match status" value="1"/>
</dbReference>
<dbReference type="AlphaFoldDB" id="A0A817XBG5"/>
<evidence type="ECO:0000256" key="4">
    <source>
        <dbReference type="ARBA" id="ARBA00022753"/>
    </source>
</evidence>
<dbReference type="GO" id="GO:0141039">
    <property type="term" value="F:phosphatidylinositol 3-kinase inhibitor activity"/>
    <property type="evidence" value="ECO:0007669"/>
    <property type="project" value="InterPro"/>
</dbReference>
<dbReference type="PANTHER" id="PTHR13083">
    <property type="entry name" value="WD REPEAT-CONTAINING PROTEIN 91"/>
    <property type="match status" value="1"/>
</dbReference>
<comment type="similarity">
    <text evidence="3">Belongs to the WD repeat WDR91 family.</text>
</comment>
<gene>
    <name evidence="6" type="ORF">FME351_LOCUS5863</name>
    <name evidence="7" type="ORF">TSG867_LOCUS19903</name>
</gene>
<name>A0A817XBG5_9BILA</name>
<protein>
    <recommendedName>
        <fullName evidence="5">ARMC9 CTLH-like domain-containing protein</fullName>
    </recommendedName>
</protein>
<feature type="domain" description="ARMC9 CTLH-like" evidence="5">
    <location>
        <begin position="53"/>
        <end position="171"/>
    </location>
</feature>
<evidence type="ECO:0000313" key="7">
    <source>
        <dbReference type="EMBL" id="CAF4485764.1"/>
    </source>
</evidence>
<comment type="caution">
    <text evidence="6">The sequence shown here is derived from an EMBL/GenBank/DDBJ whole genome shotgun (WGS) entry which is preliminary data.</text>
</comment>
<evidence type="ECO:0000256" key="1">
    <source>
        <dbReference type="ARBA" id="ARBA00004412"/>
    </source>
</evidence>
<dbReference type="EMBL" id="CAJNYU010000499">
    <property type="protein sequence ID" value="CAF3365922.1"/>
    <property type="molecule type" value="Genomic_DNA"/>
</dbReference>